<feature type="compositionally biased region" description="Polar residues" evidence="2">
    <location>
        <begin position="35"/>
        <end position="50"/>
    </location>
</feature>
<feature type="coiled-coil region" evidence="1">
    <location>
        <begin position="86"/>
        <end position="113"/>
    </location>
</feature>
<evidence type="ECO:0000313" key="4">
    <source>
        <dbReference type="Proteomes" id="UP000535908"/>
    </source>
</evidence>
<gene>
    <name evidence="3" type="ORF">HCA69_09710</name>
</gene>
<evidence type="ECO:0008006" key="5">
    <source>
        <dbReference type="Google" id="ProtNLM"/>
    </source>
</evidence>
<reference evidence="3 4" key="1">
    <citation type="submission" date="2020-03" db="EMBL/GenBank/DDBJ databases">
        <title>Soil Listeria distribution.</title>
        <authorList>
            <person name="Liao J."/>
            <person name="Wiedmann M."/>
        </authorList>
    </citation>
    <scope>NUCLEOTIDE SEQUENCE [LARGE SCALE GENOMIC DNA]</scope>
    <source>
        <strain evidence="3 4">FSL L7-0741</strain>
    </source>
</reference>
<evidence type="ECO:0000313" key="3">
    <source>
        <dbReference type="EMBL" id="MBC1936642.1"/>
    </source>
</evidence>
<protein>
    <recommendedName>
        <fullName evidence="5">DUF5082 domain-containing protein</fullName>
    </recommendedName>
</protein>
<organism evidence="3 4">
    <name type="scientific">Listeria grandensis</name>
    <dbReference type="NCBI Taxonomy" id="1494963"/>
    <lineage>
        <taxon>Bacteria</taxon>
        <taxon>Bacillati</taxon>
        <taxon>Bacillota</taxon>
        <taxon>Bacilli</taxon>
        <taxon>Bacillales</taxon>
        <taxon>Listeriaceae</taxon>
        <taxon>Listeria</taxon>
    </lineage>
</organism>
<sequence length="139" mass="16127">MAANDAELLERINRNKEKRKKYKAVIKVIDSNRLNQSRSSDMSSTESFVDSNREKVQTMEMTNAYDYLDTLSSKLKTDLKDIDTYIDFAKDSIKSIQDLHETLESKKRSLDDKISDDVDKYNDGKMLWERELKGDGLFG</sequence>
<dbReference type="RefSeq" id="WP_185526185.1">
    <property type="nucleotide sequence ID" value="NZ_JAARWN010000008.1"/>
</dbReference>
<evidence type="ECO:0000256" key="2">
    <source>
        <dbReference type="SAM" id="MobiDB-lite"/>
    </source>
</evidence>
<name>A0A7X0Y444_9LIST</name>
<feature type="region of interest" description="Disordered" evidence="2">
    <location>
        <begin position="35"/>
        <end position="55"/>
    </location>
</feature>
<dbReference type="AlphaFoldDB" id="A0A7X0Y444"/>
<proteinExistence type="predicted"/>
<accession>A0A7X0Y444</accession>
<evidence type="ECO:0000256" key="1">
    <source>
        <dbReference type="SAM" id="Coils"/>
    </source>
</evidence>
<dbReference type="Proteomes" id="UP000535908">
    <property type="component" value="Unassembled WGS sequence"/>
</dbReference>
<keyword evidence="1" id="KW-0175">Coiled coil</keyword>
<comment type="caution">
    <text evidence="3">The sequence shown here is derived from an EMBL/GenBank/DDBJ whole genome shotgun (WGS) entry which is preliminary data.</text>
</comment>
<dbReference type="EMBL" id="JAARWN010000008">
    <property type="protein sequence ID" value="MBC1936642.1"/>
    <property type="molecule type" value="Genomic_DNA"/>
</dbReference>